<keyword evidence="8" id="KW-0653">Protein transport</keyword>
<feature type="region of interest" description="Disordered" evidence="11">
    <location>
        <begin position="283"/>
        <end position="303"/>
    </location>
</feature>
<feature type="region of interest" description="Disordered" evidence="11">
    <location>
        <begin position="1"/>
        <end position="36"/>
    </location>
</feature>
<dbReference type="FunFam" id="1.10.10.1440:FF:000001">
    <property type="entry name" value="phosphorylated adapter RNA export protein-like"/>
    <property type="match status" value="1"/>
</dbReference>
<dbReference type="InterPro" id="IPR038092">
    <property type="entry name" value="PHAX_RNA-binding_sf"/>
</dbReference>
<evidence type="ECO:0000256" key="5">
    <source>
        <dbReference type="ARBA" id="ARBA00022448"/>
    </source>
</evidence>
<proteinExistence type="inferred from homology"/>
<dbReference type="Gene3D" id="1.10.10.1440">
    <property type="entry name" value="PHAX RNA-binding domain"/>
    <property type="match status" value="1"/>
</dbReference>
<evidence type="ECO:0000256" key="9">
    <source>
        <dbReference type="ARBA" id="ARBA00023242"/>
    </source>
</evidence>
<feature type="compositionally biased region" description="Basic and acidic residues" evidence="11">
    <location>
        <begin position="54"/>
        <end position="63"/>
    </location>
</feature>
<accession>A0AAE9DDL7</accession>
<reference evidence="13 14" key="1">
    <citation type="submission" date="2022-05" db="EMBL/GenBank/DDBJ databases">
        <title>Chromosome-level reference genomes for two strains of Caenorhabditis briggsae: an improved platform for comparative genomics.</title>
        <authorList>
            <person name="Stevens L."/>
            <person name="Andersen E.C."/>
        </authorList>
    </citation>
    <scope>NUCLEOTIDE SEQUENCE [LARGE SCALE GENOMIC DNA]</scope>
    <source>
        <strain evidence="13">QX1410_ONT</strain>
        <tissue evidence="13">Whole-organism</tissue>
    </source>
</reference>
<dbReference type="AlphaFoldDB" id="A0AAE9DDL7"/>
<evidence type="ECO:0000256" key="3">
    <source>
        <dbReference type="ARBA" id="ARBA00006094"/>
    </source>
</evidence>
<keyword evidence="5" id="KW-0813">Transport</keyword>
<evidence type="ECO:0000256" key="4">
    <source>
        <dbReference type="ARBA" id="ARBA00016856"/>
    </source>
</evidence>
<feature type="domain" description="Phosphorylated adapter RNA export protein RNA-binding" evidence="12">
    <location>
        <begin position="204"/>
        <end position="284"/>
    </location>
</feature>
<dbReference type="InterPro" id="IPR039047">
    <property type="entry name" value="PHAX"/>
</dbReference>
<evidence type="ECO:0000256" key="11">
    <source>
        <dbReference type="SAM" id="MobiDB-lite"/>
    </source>
</evidence>
<evidence type="ECO:0000313" key="14">
    <source>
        <dbReference type="Proteomes" id="UP000827892"/>
    </source>
</evidence>
<dbReference type="PANTHER" id="PTHR13135:SF0">
    <property type="entry name" value="PHOSPHORYLATED ADAPTER RNA EXPORT PROTEIN"/>
    <property type="match status" value="1"/>
</dbReference>
<evidence type="ECO:0000256" key="1">
    <source>
        <dbReference type="ARBA" id="ARBA00004123"/>
    </source>
</evidence>
<feature type="compositionally biased region" description="Basic residues" evidence="11">
    <location>
        <begin position="287"/>
        <end position="297"/>
    </location>
</feature>
<gene>
    <name evidence="13" type="ORF">L3Y34_001712</name>
</gene>
<dbReference type="GO" id="GO:0015031">
    <property type="term" value="P:protein transport"/>
    <property type="evidence" value="ECO:0007669"/>
    <property type="project" value="UniProtKB-KW"/>
</dbReference>
<evidence type="ECO:0000256" key="2">
    <source>
        <dbReference type="ARBA" id="ARBA00004496"/>
    </source>
</evidence>
<dbReference type="EMBL" id="CP090893">
    <property type="protein sequence ID" value="ULU01567.1"/>
    <property type="molecule type" value="Genomic_DNA"/>
</dbReference>
<dbReference type="InterPro" id="IPR019385">
    <property type="entry name" value="PHAX_RNA-binding_domain"/>
</dbReference>
<evidence type="ECO:0000256" key="10">
    <source>
        <dbReference type="ARBA" id="ARBA00030834"/>
    </source>
</evidence>
<organism evidence="13 14">
    <name type="scientific">Caenorhabditis briggsae</name>
    <dbReference type="NCBI Taxonomy" id="6238"/>
    <lineage>
        <taxon>Eukaryota</taxon>
        <taxon>Metazoa</taxon>
        <taxon>Ecdysozoa</taxon>
        <taxon>Nematoda</taxon>
        <taxon>Chromadorea</taxon>
        <taxon>Rhabditida</taxon>
        <taxon>Rhabditina</taxon>
        <taxon>Rhabditomorpha</taxon>
        <taxon>Rhabditoidea</taxon>
        <taxon>Rhabditidae</taxon>
        <taxon>Peloderinae</taxon>
        <taxon>Caenorhabditis</taxon>
    </lineage>
</organism>
<dbReference type="GO" id="GO:0003723">
    <property type="term" value="F:RNA binding"/>
    <property type="evidence" value="ECO:0007669"/>
    <property type="project" value="UniProtKB-KW"/>
</dbReference>
<comment type="subcellular location">
    <subcellularLocation>
        <location evidence="2">Cytoplasm</location>
    </subcellularLocation>
    <subcellularLocation>
        <location evidence="1">Nucleus</location>
    </subcellularLocation>
</comment>
<keyword evidence="7" id="KW-0694">RNA-binding</keyword>
<feature type="compositionally biased region" description="Basic residues" evidence="11">
    <location>
        <begin position="87"/>
        <end position="98"/>
    </location>
</feature>
<evidence type="ECO:0000256" key="8">
    <source>
        <dbReference type="ARBA" id="ARBA00022927"/>
    </source>
</evidence>
<dbReference type="Pfam" id="PF10258">
    <property type="entry name" value="PHAX_RNA-bd"/>
    <property type="match status" value="1"/>
</dbReference>
<name>A0AAE9DDL7_CAEBR</name>
<feature type="region of interest" description="Disordered" evidence="11">
    <location>
        <begin position="54"/>
        <end position="105"/>
    </location>
</feature>
<feature type="compositionally biased region" description="Basic and acidic residues" evidence="11">
    <location>
        <begin position="17"/>
        <end position="35"/>
    </location>
</feature>
<evidence type="ECO:0000256" key="7">
    <source>
        <dbReference type="ARBA" id="ARBA00022884"/>
    </source>
</evidence>
<evidence type="ECO:0000313" key="13">
    <source>
        <dbReference type="EMBL" id="ULU01567.1"/>
    </source>
</evidence>
<dbReference type="GO" id="GO:0005737">
    <property type="term" value="C:cytoplasm"/>
    <property type="evidence" value="ECO:0007669"/>
    <property type="project" value="UniProtKB-SubCell"/>
</dbReference>
<comment type="similarity">
    <text evidence="3">Belongs to the PHAX family.</text>
</comment>
<keyword evidence="9" id="KW-0539">Nucleus</keyword>
<protein>
    <recommendedName>
        <fullName evidence="4">Phosphorylated adapter RNA export protein</fullName>
    </recommendedName>
    <alternativeName>
        <fullName evidence="10">RNA U small nuclear RNA export adapter protein</fullName>
    </alternativeName>
</protein>
<evidence type="ECO:0000256" key="6">
    <source>
        <dbReference type="ARBA" id="ARBA00022490"/>
    </source>
</evidence>
<keyword evidence="6" id="KW-0963">Cytoplasm</keyword>
<dbReference type="PANTHER" id="PTHR13135">
    <property type="entry name" value="CYTOSOLIC RESINIFERATOXIN BINDING PROTEIN RBP-26"/>
    <property type="match status" value="1"/>
</dbReference>
<sequence>MAFRKRRRDSDGDSDEDRLPIAKDVDDDLKSEPAKKAKNIWSDMLLEDQLLEKGSKINLDRSSRHQPNVSRGPESYIMPQDEFQRKQANKGKEKRPHYDKKFQKPVVLVTPASDDLFGDAPSALDEEFGVKKSEKKLVTEEEESGWWGKKGANKRYHDKMAQDRPPRPAHQQKKTAQLMAEEFTLETMLAAQFDKGSTLDELGNQVAAAMGEKDPDTVKKIVNAIGRELALKLFNDTKEVEQNGGMKVADGSRRRTPGGVFITLFKMEPSVSRETKNNIFDNMRNADKHRSKQKKKAQNYSRQLEDVKKTMDLVAQAESDLATEELGTSNDVPFNDDVVDMC</sequence>
<dbReference type="GO" id="GO:0006408">
    <property type="term" value="P:snRNA export from nucleus"/>
    <property type="evidence" value="ECO:0007669"/>
    <property type="project" value="InterPro"/>
</dbReference>
<dbReference type="Proteomes" id="UP000827892">
    <property type="component" value="Chromosome III"/>
</dbReference>
<evidence type="ECO:0000259" key="12">
    <source>
        <dbReference type="Pfam" id="PF10258"/>
    </source>
</evidence>
<dbReference type="GO" id="GO:0005634">
    <property type="term" value="C:nucleus"/>
    <property type="evidence" value="ECO:0007669"/>
    <property type="project" value="UniProtKB-SubCell"/>
</dbReference>